<organism evidence="4 5">
    <name type="scientific">Powellomyces hirtus</name>
    <dbReference type="NCBI Taxonomy" id="109895"/>
    <lineage>
        <taxon>Eukaryota</taxon>
        <taxon>Fungi</taxon>
        <taxon>Fungi incertae sedis</taxon>
        <taxon>Chytridiomycota</taxon>
        <taxon>Chytridiomycota incertae sedis</taxon>
        <taxon>Chytridiomycetes</taxon>
        <taxon>Spizellomycetales</taxon>
        <taxon>Powellomycetaceae</taxon>
        <taxon>Powellomyces</taxon>
    </lineage>
</organism>
<dbReference type="SMART" id="SM00248">
    <property type="entry name" value="ANK"/>
    <property type="match status" value="6"/>
</dbReference>
<dbReference type="PANTHER" id="PTHR24189:SF50">
    <property type="entry name" value="ANKYRIN REPEAT AND SOCS BOX PROTEIN 2"/>
    <property type="match status" value="1"/>
</dbReference>
<sequence length="521" mass="57428">MATAKEAVPGATGLVQNSLPLTEHDGRVRFGTPDFVLHTIKLAEHRYGPYIRALQPDPAAIFSQFATNSCEDIDLHVNFRRQLMKLTDASASSSLRKAFAMPDWLSIEACLLHDPDAYRQEDFVDWDNTPLCIAIESKNFRIVNALLNTGKVHAGARSSAALCKACVLGDIDLVRKLVDCGAQINESDGGKGLALPLSGATFSGNKALVEWLLEAGADIHANREEALFMALVGVASNTCTMEMVEFVLTKGAKIGDNQSATRLLAYATEGSNTILLEKFLNHPAIKAGLQPCHINLALIMAVHHSNHAAMSYLLDQHNADINYLHTFEAPETGNDTPACATPLTAAFDMIDERNGYFKDMEKIMFLLDRGADPNAHDHLVLRELVEKPAAVLRRADGTHYRQVVYDVWFRLDNVRYCLQTGIRPSDDDGANGVQDDDDDDESNNEDEEDDDEEEEEEEGEDPKSEAEASEPRSQICKQLFERGVLDPRAGNGRFQKLAATMDPYLGKVFLDAAKRRTPKNA</sequence>
<feature type="compositionally biased region" description="Basic and acidic residues" evidence="3">
    <location>
        <begin position="461"/>
        <end position="470"/>
    </location>
</feature>
<feature type="region of interest" description="Disordered" evidence="3">
    <location>
        <begin position="420"/>
        <end position="476"/>
    </location>
</feature>
<accession>A0A507E2B9</accession>
<keyword evidence="2" id="KW-0040">ANK repeat</keyword>
<name>A0A507E2B9_9FUNG</name>
<dbReference type="STRING" id="109895.A0A507E2B9"/>
<dbReference type="SUPFAM" id="SSF48403">
    <property type="entry name" value="Ankyrin repeat"/>
    <property type="match status" value="1"/>
</dbReference>
<dbReference type="Gene3D" id="1.25.40.20">
    <property type="entry name" value="Ankyrin repeat-containing domain"/>
    <property type="match status" value="2"/>
</dbReference>
<evidence type="ECO:0000313" key="5">
    <source>
        <dbReference type="Proteomes" id="UP000318582"/>
    </source>
</evidence>
<comment type="caution">
    <text evidence="4">The sequence shown here is derived from an EMBL/GenBank/DDBJ whole genome shotgun (WGS) entry which is preliminary data.</text>
</comment>
<proteinExistence type="predicted"/>
<dbReference type="InterPro" id="IPR002110">
    <property type="entry name" value="Ankyrin_rpt"/>
</dbReference>
<dbReference type="AlphaFoldDB" id="A0A507E2B9"/>
<feature type="compositionally biased region" description="Acidic residues" evidence="3">
    <location>
        <begin position="434"/>
        <end position="460"/>
    </location>
</feature>
<dbReference type="Proteomes" id="UP000318582">
    <property type="component" value="Unassembled WGS sequence"/>
</dbReference>
<gene>
    <name evidence="4" type="ORF">PhCBS80983_g03266</name>
</gene>
<evidence type="ECO:0000256" key="1">
    <source>
        <dbReference type="ARBA" id="ARBA00022737"/>
    </source>
</evidence>
<evidence type="ECO:0000256" key="2">
    <source>
        <dbReference type="ARBA" id="ARBA00023043"/>
    </source>
</evidence>
<dbReference type="InterPro" id="IPR050745">
    <property type="entry name" value="Multifunctional_regulatory"/>
</dbReference>
<evidence type="ECO:0000313" key="4">
    <source>
        <dbReference type="EMBL" id="TPX58229.1"/>
    </source>
</evidence>
<protein>
    <submittedName>
        <fullName evidence="4">Uncharacterized protein</fullName>
    </submittedName>
</protein>
<keyword evidence="1" id="KW-0677">Repeat</keyword>
<dbReference type="InterPro" id="IPR036770">
    <property type="entry name" value="Ankyrin_rpt-contain_sf"/>
</dbReference>
<dbReference type="PANTHER" id="PTHR24189">
    <property type="entry name" value="MYOTROPHIN"/>
    <property type="match status" value="1"/>
</dbReference>
<keyword evidence="5" id="KW-1185">Reference proteome</keyword>
<dbReference type="EMBL" id="QEAQ01000039">
    <property type="protein sequence ID" value="TPX58229.1"/>
    <property type="molecule type" value="Genomic_DNA"/>
</dbReference>
<dbReference type="Pfam" id="PF12796">
    <property type="entry name" value="Ank_2"/>
    <property type="match status" value="1"/>
</dbReference>
<reference evidence="4 5" key="1">
    <citation type="journal article" date="2019" name="Sci. Rep.">
        <title>Comparative genomics of chytrid fungi reveal insights into the obligate biotrophic and pathogenic lifestyle of Synchytrium endobioticum.</title>
        <authorList>
            <person name="van de Vossenberg B.T.L.H."/>
            <person name="Warris S."/>
            <person name="Nguyen H.D.T."/>
            <person name="van Gent-Pelzer M.P.E."/>
            <person name="Joly D.L."/>
            <person name="van de Geest H.C."/>
            <person name="Bonants P.J.M."/>
            <person name="Smith D.S."/>
            <person name="Levesque C.A."/>
            <person name="van der Lee T.A.J."/>
        </authorList>
    </citation>
    <scope>NUCLEOTIDE SEQUENCE [LARGE SCALE GENOMIC DNA]</scope>
    <source>
        <strain evidence="4 5">CBS 809.83</strain>
    </source>
</reference>
<evidence type="ECO:0000256" key="3">
    <source>
        <dbReference type="SAM" id="MobiDB-lite"/>
    </source>
</evidence>